<keyword evidence="3" id="KW-0413">Isomerase</keyword>
<evidence type="ECO:0000259" key="2">
    <source>
        <dbReference type="Pfam" id="PF01261"/>
    </source>
</evidence>
<gene>
    <name evidence="3" type="ORF">D7193_30690</name>
</gene>
<dbReference type="GO" id="GO:0016853">
    <property type="term" value="F:isomerase activity"/>
    <property type="evidence" value="ECO:0007669"/>
    <property type="project" value="UniProtKB-KW"/>
</dbReference>
<dbReference type="InterPro" id="IPR036237">
    <property type="entry name" value="Xyl_isomerase-like_sf"/>
</dbReference>
<feature type="domain" description="Xylose isomerase-like TIM barrel" evidence="2">
    <location>
        <begin position="153"/>
        <end position="307"/>
    </location>
</feature>
<feature type="compositionally biased region" description="Basic residues" evidence="1">
    <location>
        <begin position="1"/>
        <end position="10"/>
    </location>
</feature>
<dbReference type="Proteomes" id="UP000279968">
    <property type="component" value="Unassembled WGS sequence"/>
</dbReference>
<reference evidence="3 4" key="1">
    <citation type="journal article" date="2015" name="Int. J. Syst. Evol. Microbiol.">
        <title>Micromonospora costi sp. nov., isolated from a leaf of Costus speciosus.</title>
        <authorList>
            <person name="Thawai C."/>
        </authorList>
    </citation>
    <scope>NUCLEOTIDE SEQUENCE [LARGE SCALE GENOMIC DNA]</scope>
    <source>
        <strain evidence="3 4">CS1-12</strain>
    </source>
</reference>
<evidence type="ECO:0000256" key="1">
    <source>
        <dbReference type="SAM" id="MobiDB-lite"/>
    </source>
</evidence>
<dbReference type="PANTHER" id="PTHR12110">
    <property type="entry name" value="HYDROXYPYRUVATE ISOMERASE"/>
    <property type="match status" value="1"/>
</dbReference>
<dbReference type="InterPro" id="IPR013022">
    <property type="entry name" value="Xyl_isomerase-like_TIM-brl"/>
</dbReference>
<proteinExistence type="predicted"/>
<dbReference type="SUPFAM" id="SSF51658">
    <property type="entry name" value="Xylose isomerase-like"/>
    <property type="match status" value="1"/>
</dbReference>
<keyword evidence="4" id="KW-1185">Reference proteome</keyword>
<dbReference type="PANTHER" id="PTHR12110:SF41">
    <property type="entry name" value="INOSOSE DEHYDRATASE"/>
    <property type="match status" value="1"/>
</dbReference>
<dbReference type="Gene3D" id="3.20.20.150">
    <property type="entry name" value="Divalent-metal-dependent TIM barrel enzymes"/>
    <property type="match status" value="1"/>
</dbReference>
<dbReference type="OrthoDB" id="104997at2"/>
<dbReference type="EMBL" id="RBAN01000008">
    <property type="protein sequence ID" value="RKN50214.1"/>
    <property type="molecule type" value="Genomic_DNA"/>
</dbReference>
<organism evidence="3 4">
    <name type="scientific">Micromonospora costi</name>
    <dbReference type="NCBI Taxonomy" id="1530042"/>
    <lineage>
        <taxon>Bacteria</taxon>
        <taxon>Bacillati</taxon>
        <taxon>Actinomycetota</taxon>
        <taxon>Actinomycetes</taxon>
        <taxon>Micromonosporales</taxon>
        <taxon>Micromonosporaceae</taxon>
        <taxon>Micromonospora</taxon>
    </lineage>
</organism>
<dbReference type="InterPro" id="IPR050312">
    <property type="entry name" value="IolE/XylAMocC-like"/>
</dbReference>
<comment type="caution">
    <text evidence="3">The sequence shown here is derived from an EMBL/GenBank/DDBJ whole genome shotgun (WGS) entry which is preliminary data.</text>
</comment>
<name>A0A3A9ZQI8_9ACTN</name>
<dbReference type="AlphaFoldDB" id="A0A3A9ZQI8"/>
<feature type="region of interest" description="Disordered" evidence="1">
    <location>
        <begin position="1"/>
        <end position="22"/>
    </location>
</feature>
<evidence type="ECO:0000313" key="4">
    <source>
        <dbReference type="Proteomes" id="UP000279968"/>
    </source>
</evidence>
<sequence>MPVPRRRRPARPGVPPHGGDRTVQLTGRTRVAGAPVNHGIYQPDEPEFGAEDLLASLARDGYDGIDSGPIGYLGTGETLARRLSAAGLGLAGGWVDLRYDDPGGFAADLAGLDAALDAFTAVPVDDPRFAPRPTLACPGDPARMARPGVPRDPGSGLPADAWPGFAARVQRAADRCRERGLEPVFHYHLGTVVESEAEADRLLDLTDIAVCLDTGHLLLAGGDPVSAARRWAGRIGQVHLKDADLAIHERVRAAGGGLTDVVAAGGFCPLGAGDVDFPAVLAALDETGYTGWLVIEQDAPARGRDLDRTRADQAANRRWLDGVRR</sequence>
<protein>
    <submittedName>
        <fullName evidence="3">Xylose isomerase</fullName>
    </submittedName>
</protein>
<evidence type="ECO:0000313" key="3">
    <source>
        <dbReference type="EMBL" id="RKN50214.1"/>
    </source>
</evidence>
<dbReference type="Pfam" id="PF01261">
    <property type="entry name" value="AP_endonuc_2"/>
    <property type="match status" value="1"/>
</dbReference>
<accession>A0A3A9ZQI8</accession>